<reference evidence="1" key="1">
    <citation type="submission" date="2018-05" db="EMBL/GenBank/DDBJ databases">
        <authorList>
            <person name="Lanie J.A."/>
            <person name="Ng W.-L."/>
            <person name="Kazmierczak K.M."/>
            <person name="Andrzejewski T.M."/>
            <person name="Davidsen T.M."/>
            <person name="Wayne K.J."/>
            <person name="Tettelin H."/>
            <person name="Glass J.I."/>
            <person name="Rusch D."/>
            <person name="Podicherti R."/>
            <person name="Tsui H.-C.T."/>
            <person name="Winkler M.E."/>
        </authorList>
    </citation>
    <scope>NUCLEOTIDE SEQUENCE</scope>
</reference>
<name>A0A381ZKE0_9ZZZZ</name>
<dbReference type="EMBL" id="UINC01021518">
    <property type="protein sequence ID" value="SVA89223.1"/>
    <property type="molecule type" value="Genomic_DNA"/>
</dbReference>
<proteinExistence type="predicted"/>
<dbReference type="AlphaFoldDB" id="A0A381ZKE0"/>
<sequence length="51" mass="6000">MNTGRLVKDLTFITTVTPMALRLKCFHERESEEIKGQFTIGLDFLRRPILY</sequence>
<accession>A0A381ZKE0</accession>
<evidence type="ECO:0000313" key="1">
    <source>
        <dbReference type="EMBL" id="SVA89223.1"/>
    </source>
</evidence>
<protein>
    <submittedName>
        <fullName evidence="1">Uncharacterized protein</fullName>
    </submittedName>
</protein>
<organism evidence="1">
    <name type="scientific">marine metagenome</name>
    <dbReference type="NCBI Taxonomy" id="408172"/>
    <lineage>
        <taxon>unclassified sequences</taxon>
        <taxon>metagenomes</taxon>
        <taxon>ecological metagenomes</taxon>
    </lineage>
</organism>
<gene>
    <name evidence="1" type="ORF">METZ01_LOCUS142077</name>
</gene>